<protein>
    <recommendedName>
        <fullName evidence="5">Threonine synthase</fullName>
        <ecNumber evidence="5">4.2.3.1</ecNumber>
    </recommendedName>
</protein>
<keyword evidence="3 6" id="KW-0663">Pyridoxal phosphate</keyword>
<evidence type="ECO:0000256" key="6">
    <source>
        <dbReference type="PIRSR" id="PIRSR604450-51"/>
    </source>
</evidence>
<dbReference type="EC" id="4.2.3.1" evidence="5"/>
<dbReference type="InterPro" id="IPR037158">
    <property type="entry name" value="Thr_synth_N_sf"/>
</dbReference>
<evidence type="ECO:0000313" key="9">
    <source>
        <dbReference type="Proteomes" id="UP000000602"/>
    </source>
</evidence>
<keyword evidence="9" id="KW-1185">Reference proteome</keyword>
<dbReference type="InterPro" id="IPR051166">
    <property type="entry name" value="Threonine_Synthase"/>
</dbReference>
<dbReference type="EMBL" id="CR522870">
    <property type="protein sequence ID" value="CAG37348.1"/>
    <property type="molecule type" value="Genomic_DNA"/>
</dbReference>
<dbReference type="KEGG" id="dps:DP2619"/>
<dbReference type="eggNOG" id="COG0498">
    <property type="taxonomic scope" value="Bacteria"/>
</dbReference>
<name>Q6AJX8_DESPS</name>
<evidence type="ECO:0000256" key="4">
    <source>
        <dbReference type="ARBA" id="ARBA00023239"/>
    </source>
</evidence>
<evidence type="ECO:0000256" key="3">
    <source>
        <dbReference type="ARBA" id="ARBA00022898"/>
    </source>
</evidence>
<feature type="domain" description="Threonine synthase N-terminal" evidence="7">
    <location>
        <begin position="2"/>
        <end position="79"/>
    </location>
</feature>
<dbReference type="Gene3D" id="3.90.1380.10">
    <property type="entry name" value="Threonine synthase, N-terminal domain"/>
    <property type="match status" value="1"/>
</dbReference>
<comment type="similarity">
    <text evidence="2">Belongs to the threonine synthase family.</text>
</comment>
<dbReference type="HOGENOM" id="CLU_015170_1_0_7"/>
<dbReference type="CDD" id="cd01560">
    <property type="entry name" value="Thr-synth_2"/>
    <property type="match status" value="1"/>
</dbReference>
<dbReference type="AlphaFoldDB" id="Q6AJX8"/>
<organism evidence="8 9">
    <name type="scientific">Desulfotalea psychrophila (strain LSv54 / DSM 12343)</name>
    <dbReference type="NCBI Taxonomy" id="177439"/>
    <lineage>
        <taxon>Bacteria</taxon>
        <taxon>Pseudomonadati</taxon>
        <taxon>Thermodesulfobacteriota</taxon>
        <taxon>Desulfobulbia</taxon>
        <taxon>Desulfobulbales</taxon>
        <taxon>Desulfocapsaceae</taxon>
        <taxon>Desulfotalea</taxon>
    </lineage>
</organism>
<dbReference type="PANTHER" id="PTHR42690">
    <property type="entry name" value="THREONINE SYNTHASE FAMILY MEMBER"/>
    <property type="match status" value="1"/>
</dbReference>
<evidence type="ECO:0000256" key="2">
    <source>
        <dbReference type="ARBA" id="ARBA00005517"/>
    </source>
</evidence>
<keyword evidence="4" id="KW-0456">Lyase</keyword>
<dbReference type="InterPro" id="IPR004450">
    <property type="entry name" value="Thr_synthase-like"/>
</dbReference>
<evidence type="ECO:0000313" key="8">
    <source>
        <dbReference type="EMBL" id="CAG37348.1"/>
    </source>
</evidence>
<sequence>MQYFSTRGETAPVSFTKAVMMGLAEDGGLLLPRTIPRIGNETLSSWENLSYAELAFEVMSRFIDDIPENDLKALINRSYASFEAEDVAPLVHHGDLHILELFHGPTLAFKDIALQFLGNLFEYLLEKDDKVLNIIGATSGDTGSAAIYGVRGKERIRIFILHPHNRVSPVQEKQMTSILDDNVFNIAIEGSFDDGQAIVKKIFGDLDLKKEYSLGAINSINWARVLAQVVYYIYSYLHVRTHEKMPSMDFTVPTGNFGDIFAGYIAKRMLPEGAIRQLVLATNQNDILNRFVGAGDYSLSDVAMTTSPSMDIQAASNFERYLYYLMDSEAGKTKELMEQFSQEGKIDLSDYLDQIRRDFSSVAVSNEEVSETISDFYNKYDYVLDPHTAVGVKAAGDKYTVGVPMVCLSTAHPAKFPDAVHDAIGRDPEVPPSIDGILERESRCQVLAADAKVIVQYIKDNAKTAQKEQ</sequence>
<dbReference type="FunFam" id="3.90.1380.10:FF:000003">
    <property type="entry name" value="THR4p Threonine synthase"/>
    <property type="match status" value="1"/>
</dbReference>
<dbReference type="RefSeq" id="WP_011189860.1">
    <property type="nucleotide sequence ID" value="NC_006138.1"/>
</dbReference>
<accession>Q6AJX8</accession>
<dbReference type="SUPFAM" id="SSF53686">
    <property type="entry name" value="Tryptophan synthase beta subunit-like PLP-dependent enzymes"/>
    <property type="match status" value="1"/>
</dbReference>
<dbReference type="InterPro" id="IPR029144">
    <property type="entry name" value="Thr_synth_N"/>
</dbReference>
<feature type="modified residue" description="N6-(pyridoxal phosphate)lysine" evidence="6">
    <location>
        <position position="110"/>
    </location>
</feature>
<dbReference type="STRING" id="177439.DP2619"/>
<proteinExistence type="inferred from homology"/>
<reference evidence="9" key="1">
    <citation type="journal article" date="2004" name="Environ. Microbiol.">
        <title>The genome of Desulfotalea psychrophila, a sulfate-reducing bacterium from permanently cold Arctic sediments.</title>
        <authorList>
            <person name="Rabus R."/>
            <person name="Ruepp A."/>
            <person name="Frickey T."/>
            <person name="Rattei T."/>
            <person name="Fartmann B."/>
            <person name="Stark M."/>
            <person name="Bauer M."/>
            <person name="Zibat A."/>
            <person name="Lombardot T."/>
            <person name="Becker I."/>
            <person name="Amann J."/>
            <person name="Gellner K."/>
            <person name="Teeling H."/>
            <person name="Leuschner W.D."/>
            <person name="Gloeckner F.-O."/>
            <person name="Lupas A.N."/>
            <person name="Amann R."/>
            <person name="Klenk H.-P."/>
        </authorList>
    </citation>
    <scope>NUCLEOTIDE SEQUENCE [LARGE SCALE GENOMIC DNA]</scope>
    <source>
        <strain evidence="9">DSM 12343 / LSv54</strain>
    </source>
</reference>
<evidence type="ECO:0000259" key="7">
    <source>
        <dbReference type="Pfam" id="PF14821"/>
    </source>
</evidence>
<dbReference type="GO" id="GO:0009088">
    <property type="term" value="P:threonine biosynthetic process"/>
    <property type="evidence" value="ECO:0007669"/>
    <property type="project" value="UniProtKB-UniRule"/>
</dbReference>
<evidence type="ECO:0000256" key="1">
    <source>
        <dbReference type="ARBA" id="ARBA00001933"/>
    </source>
</evidence>
<dbReference type="GO" id="GO:0004795">
    <property type="term" value="F:threonine synthase activity"/>
    <property type="evidence" value="ECO:0007669"/>
    <property type="project" value="UniProtKB-UniRule"/>
</dbReference>
<dbReference type="Gene3D" id="3.40.50.1100">
    <property type="match status" value="2"/>
</dbReference>
<dbReference type="PANTHER" id="PTHR42690:SF1">
    <property type="entry name" value="THREONINE SYNTHASE-LIKE 2"/>
    <property type="match status" value="1"/>
</dbReference>
<evidence type="ECO:0000256" key="5">
    <source>
        <dbReference type="NCBIfam" id="TIGR00260"/>
    </source>
</evidence>
<dbReference type="Pfam" id="PF14821">
    <property type="entry name" value="Thr_synth_N"/>
    <property type="match status" value="1"/>
</dbReference>
<dbReference type="Pfam" id="PF24857">
    <property type="entry name" value="THR4_C"/>
    <property type="match status" value="1"/>
</dbReference>
<dbReference type="OrthoDB" id="9763107at2"/>
<dbReference type="Proteomes" id="UP000000602">
    <property type="component" value="Chromosome"/>
</dbReference>
<dbReference type="NCBIfam" id="TIGR00260">
    <property type="entry name" value="thrC"/>
    <property type="match status" value="1"/>
</dbReference>
<comment type="cofactor">
    <cofactor evidence="1 6">
        <name>pyridoxal 5'-phosphate</name>
        <dbReference type="ChEBI" id="CHEBI:597326"/>
    </cofactor>
</comment>
<gene>
    <name evidence="8" type="ordered locus">DP2619</name>
</gene>
<dbReference type="InterPro" id="IPR036052">
    <property type="entry name" value="TrpB-like_PALP_sf"/>
</dbReference>